<evidence type="ECO:0000256" key="6">
    <source>
        <dbReference type="ARBA" id="ARBA00023136"/>
    </source>
</evidence>
<evidence type="ECO:0000256" key="7">
    <source>
        <dbReference type="ARBA" id="ARBA00023157"/>
    </source>
</evidence>
<dbReference type="GO" id="GO:0006955">
    <property type="term" value="P:immune response"/>
    <property type="evidence" value="ECO:0007669"/>
    <property type="project" value="TreeGrafter"/>
</dbReference>
<feature type="signal peptide" evidence="12">
    <location>
        <begin position="1"/>
        <end position="20"/>
    </location>
</feature>
<keyword evidence="2" id="KW-1003">Cell membrane</keyword>
<keyword evidence="14" id="KW-1185">Reference proteome</keyword>
<evidence type="ECO:0000256" key="1">
    <source>
        <dbReference type="ARBA" id="ARBA00004251"/>
    </source>
</evidence>
<dbReference type="GO" id="GO:0009897">
    <property type="term" value="C:external side of plasma membrane"/>
    <property type="evidence" value="ECO:0007669"/>
    <property type="project" value="TreeGrafter"/>
</dbReference>
<keyword evidence="5 11" id="KW-1133">Transmembrane helix</keyword>
<feature type="chain" id="PRO_5028073267" evidence="12">
    <location>
        <begin position="21"/>
        <end position="183"/>
    </location>
</feature>
<feature type="domain" description="Ig-like" evidence="13">
    <location>
        <begin position="29"/>
        <end position="124"/>
    </location>
</feature>
<dbReference type="GeneID" id="113065039"/>
<evidence type="ECO:0000256" key="2">
    <source>
        <dbReference type="ARBA" id="ARBA00022475"/>
    </source>
</evidence>
<dbReference type="InterPro" id="IPR007110">
    <property type="entry name" value="Ig-like_dom"/>
</dbReference>
<evidence type="ECO:0000256" key="9">
    <source>
        <dbReference type="ARBA" id="ARBA00023180"/>
    </source>
</evidence>
<dbReference type="GO" id="GO:0031295">
    <property type="term" value="P:T cell costimulation"/>
    <property type="evidence" value="ECO:0007669"/>
    <property type="project" value="TreeGrafter"/>
</dbReference>
<keyword evidence="9" id="KW-0325">Glycoprotein</keyword>
<dbReference type="InterPro" id="IPR013151">
    <property type="entry name" value="Immunoglobulin_dom"/>
</dbReference>
<evidence type="ECO:0000256" key="12">
    <source>
        <dbReference type="SAM" id="SignalP"/>
    </source>
</evidence>
<dbReference type="AlphaFoldDB" id="A0A6P6M5C8"/>
<evidence type="ECO:0000256" key="3">
    <source>
        <dbReference type="ARBA" id="ARBA00022692"/>
    </source>
</evidence>
<keyword evidence="8" id="KW-0675">Receptor</keyword>
<dbReference type="InterPro" id="IPR003599">
    <property type="entry name" value="Ig_sub"/>
</dbReference>
<reference evidence="15" key="1">
    <citation type="submission" date="2025-08" db="UniProtKB">
        <authorList>
            <consortium name="RefSeq"/>
        </authorList>
    </citation>
    <scope>IDENTIFICATION</scope>
    <source>
        <strain evidence="15">Wakin</strain>
        <tissue evidence="15">Muscle</tissue>
    </source>
</reference>
<sequence>MIIGWCFICIFAVVINEVSLDVTLVGFTGSSVVLPCSSTEYDLELQDINVFWRHNGSETIYDLISGKDSVAGQNPRYKNRAQTFPDEYLRGNFSIKLINLTHADAGEFVCLIIHSSDSKQETVLLFINESTVEKRKNSTEPAETESDQRNVLLICVCILVPVIIFLSIACFMIHCRKRTSAPL</sequence>
<dbReference type="OrthoDB" id="9898017at2759"/>
<dbReference type="PANTHER" id="PTHR25466">
    <property type="entry name" value="T-LYMPHOCYTE ACTIVATION ANTIGEN"/>
    <property type="match status" value="1"/>
</dbReference>
<dbReference type="GO" id="GO:0042102">
    <property type="term" value="P:positive regulation of T cell proliferation"/>
    <property type="evidence" value="ECO:0007669"/>
    <property type="project" value="TreeGrafter"/>
</dbReference>
<evidence type="ECO:0000313" key="15">
    <source>
        <dbReference type="RefSeq" id="XP_026091940.1"/>
    </source>
</evidence>
<protein>
    <submittedName>
        <fullName evidence="15">ICOS ligand-like</fullName>
    </submittedName>
</protein>
<dbReference type="KEGG" id="caua:113065039"/>
<dbReference type="RefSeq" id="XP_026091940.1">
    <property type="nucleotide sequence ID" value="XM_026236155.1"/>
</dbReference>
<evidence type="ECO:0000259" key="13">
    <source>
        <dbReference type="PROSITE" id="PS50835"/>
    </source>
</evidence>
<dbReference type="SUPFAM" id="SSF48726">
    <property type="entry name" value="Immunoglobulin"/>
    <property type="match status" value="1"/>
</dbReference>
<dbReference type="FunFam" id="2.60.40.10:FF:000142">
    <property type="entry name" value="V-set domain-containing T-cell activation inhibitor 1"/>
    <property type="match status" value="1"/>
</dbReference>
<organism evidence="14 15">
    <name type="scientific">Carassius auratus</name>
    <name type="common">Goldfish</name>
    <dbReference type="NCBI Taxonomy" id="7957"/>
    <lineage>
        <taxon>Eukaryota</taxon>
        <taxon>Metazoa</taxon>
        <taxon>Chordata</taxon>
        <taxon>Craniata</taxon>
        <taxon>Vertebrata</taxon>
        <taxon>Euteleostomi</taxon>
        <taxon>Actinopterygii</taxon>
        <taxon>Neopterygii</taxon>
        <taxon>Teleostei</taxon>
        <taxon>Ostariophysi</taxon>
        <taxon>Cypriniformes</taxon>
        <taxon>Cyprinidae</taxon>
        <taxon>Cyprininae</taxon>
        <taxon>Carassius</taxon>
    </lineage>
</organism>
<evidence type="ECO:0000256" key="8">
    <source>
        <dbReference type="ARBA" id="ARBA00023170"/>
    </source>
</evidence>
<evidence type="ECO:0000256" key="5">
    <source>
        <dbReference type="ARBA" id="ARBA00022989"/>
    </source>
</evidence>
<dbReference type="GO" id="GO:0007166">
    <property type="term" value="P:cell surface receptor signaling pathway"/>
    <property type="evidence" value="ECO:0007669"/>
    <property type="project" value="TreeGrafter"/>
</dbReference>
<dbReference type="PANTHER" id="PTHR25466:SF14">
    <property type="entry name" value="BUTYROPHILIN SUBFAMILY 2 MEMBER A2-LIKE-RELATED"/>
    <property type="match status" value="1"/>
</dbReference>
<keyword evidence="6 11" id="KW-0472">Membrane</keyword>
<evidence type="ECO:0000256" key="10">
    <source>
        <dbReference type="ARBA" id="ARBA00023319"/>
    </source>
</evidence>
<dbReference type="SMART" id="SM00409">
    <property type="entry name" value="IG"/>
    <property type="match status" value="1"/>
</dbReference>
<evidence type="ECO:0000256" key="11">
    <source>
        <dbReference type="SAM" id="Phobius"/>
    </source>
</evidence>
<keyword evidence="4 12" id="KW-0732">Signal</keyword>
<dbReference type="GO" id="GO:0071222">
    <property type="term" value="P:cellular response to lipopolysaccharide"/>
    <property type="evidence" value="ECO:0007669"/>
    <property type="project" value="TreeGrafter"/>
</dbReference>
<accession>A0A6P6M5C8</accession>
<evidence type="ECO:0000313" key="14">
    <source>
        <dbReference type="Proteomes" id="UP000515129"/>
    </source>
</evidence>
<dbReference type="InterPro" id="IPR051713">
    <property type="entry name" value="T-cell_Activation_Regulation"/>
</dbReference>
<dbReference type="PROSITE" id="PS50835">
    <property type="entry name" value="IG_LIKE"/>
    <property type="match status" value="1"/>
</dbReference>
<gene>
    <name evidence="15" type="primary">LOC113065039</name>
</gene>
<evidence type="ECO:0000256" key="4">
    <source>
        <dbReference type="ARBA" id="ARBA00022729"/>
    </source>
</evidence>
<feature type="transmembrane region" description="Helical" evidence="11">
    <location>
        <begin position="151"/>
        <end position="173"/>
    </location>
</feature>
<dbReference type="GO" id="GO:0042130">
    <property type="term" value="P:negative regulation of T cell proliferation"/>
    <property type="evidence" value="ECO:0007669"/>
    <property type="project" value="TreeGrafter"/>
</dbReference>
<comment type="subcellular location">
    <subcellularLocation>
        <location evidence="1">Cell membrane</location>
        <topology evidence="1">Single-pass type I membrane protein</topology>
    </subcellularLocation>
</comment>
<dbReference type="Proteomes" id="UP000515129">
    <property type="component" value="Chromosome 47"/>
</dbReference>
<dbReference type="Pfam" id="PF00047">
    <property type="entry name" value="ig"/>
    <property type="match status" value="1"/>
</dbReference>
<name>A0A6P6M5C8_CARAU</name>
<keyword evidence="10" id="KW-0393">Immunoglobulin domain</keyword>
<dbReference type="InterPro" id="IPR013783">
    <property type="entry name" value="Ig-like_fold"/>
</dbReference>
<dbReference type="Gene3D" id="2.60.40.10">
    <property type="entry name" value="Immunoglobulins"/>
    <property type="match status" value="1"/>
</dbReference>
<keyword evidence="3 11" id="KW-0812">Transmembrane</keyword>
<proteinExistence type="predicted"/>
<dbReference type="InterPro" id="IPR036179">
    <property type="entry name" value="Ig-like_dom_sf"/>
</dbReference>
<keyword evidence="7" id="KW-1015">Disulfide bond</keyword>